<evidence type="ECO:0000256" key="5">
    <source>
        <dbReference type="ARBA" id="ARBA00022741"/>
    </source>
</evidence>
<organism evidence="15 16">
    <name type="scientific">Acetatifactor muris</name>
    <dbReference type="NCBI Taxonomy" id="879566"/>
    <lineage>
        <taxon>Bacteria</taxon>
        <taxon>Bacillati</taxon>
        <taxon>Bacillota</taxon>
        <taxon>Clostridia</taxon>
        <taxon>Lachnospirales</taxon>
        <taxon>Lachnospiraceae</taxon>
        <taxon>Acetatifactor</taxon>
    </lineage>
</organism>
<dbReference type="OrthoDB" id="9813261at2"/>
<dbReference type="NCBIfam" id="TIGR01205">
    <property type="entry name" value="D_ala_D_alaTIGR"/>
    <property type="match status" value="1"/>
</dbReference>
<dbReference type="Gene3D" id="3.30.470.20">
    <property type="entry name" value="ATP-grasp fold, B domain"/>
    <property type="match status" value="1"/>
</dbReference>
<comment type="subcellular location">
    <subcellularLocation>
        <location evidence="1 10">Cytoplasm</location>
    </subcellularLocation>
</comment>
<evidence type="ECO:0000256" key="6">
    <source>
        <dbReference type="ARBA" id="ARBA00022840"/>
    </source>
</evidence>
<feature type="binding site" evidence="12">
    <location>
        <position position="303"/>
    </location>
    <ligand>
        <name>Mg(2+)</name>
        <dbReference type="ChEBI" id="CHEBI:18420"/>
        <label>1</label>
    </ligand>
</feature>
<gene>
    <name evidence="10 15" type="primary">ddl</name>
    <name evidence="15" type="ORF">AMURIS_03463</name>
</gene>
<feature type="active site" evidence="11">
    <location>
        <position position="13"/>
    </location>
</feature>
<protein>
    <recommendedName>
        <fullName evidence="10">D-alanine--D-alanine ligase</fullName>
        <ecNumber evidence="10">6.3.2.4</ecNumber>
    </recommendedName>
    <alternativeName>
        <fullName evidence="10">D-Ala-D-Ala ligase</fullName>
    </alternativeName>
    <alternativeName>
        <fullName evidence="10">D-alanylalanine synthetase</fullName>
    </alternativeName>
</protein>
<evidence type="ECO:0000256" key="12">
    <source>
        <dbReference type="PIRSR" id="PIRSR039102-3"/>
    </source>
</evidence>
<keyword evidence="12" id="KW-0479">Metal-binding</keyword>
<dbReference type="InterPro" id="IPR011761">
    <property type="entry name" value="ATP-grasp"/>
</dbReference>
<comment type="function">
    <text evidence="10">Cell wall formation.</text>
</comment>
<keyword evidence="9 10" id="KW-0961">Cell wall biogenesis/degradation</keyword>
<evidence type="ECO:0000256" key="13">
    <source>
        <dbReference type="PROSITE-ProRule" id="PRU00409"/>
    </source>
</evidence>
<proteinExistence type="inferred from homology"/>
<dbReference type="PROSITE" id="PS00843">
    <property type="entry name" value="DALA_DALA_LIGASE_1"/>
    <property type="match status" value="1"/>
</dbReference>
<keyword evidence="7 10" id="KW-0133">Cell shape</keyword>
<keyword evidence="5 13" id="KW-0547">Nucleotide-binding</keyword>
<evidence type="ECO:0000256" key="3">
    <source>
        <dbReference type="ARBA" id="ARBA00022490"/>
    </source>
</evidence>
<keyword evidence="6 13" id="KW-0067">ATP-binding</keyword>
<dbReference type="InterPro" id="IPR005905">
    <property type="entry name" value="D_ala_D_ala"/>
</dbReference>
<dbReference type="NCBIfam" id="NF002378">
    <property type="entry name" value="PRK01372.1"/>
    <property type="match status" value="1"/>
</dbReference>
<evidence type="ECO:0000256" key="11">
    <source>
        <dbReference type="PIRSR" id="PIRSR039102-1"/>
    </source>
</evidence>
<dbReference type="SMART" id="SM01209">
    <property type="entry name" value="GARS_A"/>
    <property type="match status" value="1"/>
</dbReference>
<feature type="active site" evidence="11">
    <location>
        <position position="314"/>
    </location>
</feature>
<dbReference type="EC" id="6.3.2.4" evidence="10"/>
<keyword evidence="12" id="KW-0464">Manganese</keyword>
<dbReference type="Proteomes" id="UP000236311">
    <property type="component" value="Unassembled WGS sequence"/>
</dbReference>
<dbReference type="Gene3D" id="3.30.1490.20">
    <property type="entry name" value="ATP-grasp fold, A domain"/>
    <property type="match status" value="1"/>
</dbReference>
<dbReference type="Gene3D" id="3.40.50.20">
    <property type="match status" value="1"/>
</dbReference>
<dbReference type="PANTHER" id="PTHR23132">
    <property type="entry name" value="D-ALANINE--D-ALANINE LIGASE"/>
    <property type="match status" value="1"/>
</dbReference>
<dbReference type="GO" id="GO:0005737">
    <property type="term" value="C:cytoplasm"/>
    <property type="evidence" value="ECO:0007669"/>
    <property type="project" value="UniProtKB-SubCell"/>
</dbReference>
<comment type="pathway">
    <text evidence="10">Cell wall biogenesis; peptidoglycan biosynthesis.</text>
</comment>
<dbReference type="PANTHER" id="PTHR23132:SF23">
    <property type="entry name" value="D-ALANINE--D-ALANINE LIGASE B"/>
    <property type="match status" value="1"/>
</dbReference>
<dbReference type="InterPro" id="IPR013815">
    <property type="entry name" value="ATP_grasp_subdomain_1"/>
</dbReference>
<dbReference type="Pfam" id="PF01820">
    <property type="entry name" value="Dala_Dala_lig_N"/>
    <property type="match status" value="1"/>
</dbReference>
<dbReference type="PROSITE" id="PS50975">
    <property type="entry name" value="ATP_GRASP"/>
    <property type="match status" value="1"/>
</dbReference>
<dbReference type="InterPro" id="IPR000291">
    <property type="entry name" value="D-Ala_lig_Van_CS"/>
</dbReference>
<dbReference type="HAMAP" id="MF_00047">
    <property type="entry name" value="Dala_Dala_lig"/>
    <property type="match status" value="1"/>
</dbReference>
<dbReference type="AlphaFoldDB" id="A0A2K4ZK05"/>
<dbReference type="GO" id="GO:0005524">
    <property type="term" value="F:ATP binding"/>
    <property type="evidence" value="ECO:0007669"/>
    <property type="project" value="UniProtKB-UniRule"/>
</dbReference>
<dbReference type="Pfam" id="PF07478">
    <property type="entry name" value="Dala_Dala_lig_C"/>
    <property type="match status" value="1"/>
</dbReference>
<feature type="binding site" evidence="12">
    <location>
        <position position="290"/>
    </location>
    <ligand>
        <name>Mg(2+)</name>
        <dbReference type="ChEBI" id="CHEBI:18420"/>
        <label>1</label>
    </ligand>
</feature>
<comment type="cofactor">
    <cofactor evidence="12">
        <name>Mg(2+)</name>
        <dbReference type="ChEBI" id="CHEBI:18420"/>
    </cofactor>
    <cofactor evidence="12">
        <name>Mn(2+)</name>
        <dbReference type="ChEBI" id="CHEBI:29035"/>
    </cofactor>
    <text evidence="12">Binds 2 magnesium or manganese ions per subunit.</text>
</comment>
<evidence type="ECO:0000313" key="15">
    <source>
        <dbReference type="EMBL" id="SOY30732.1"/>
    </source>
</evidence>
<dbReference type="PIRSF" id="PIRSF039102">
    <property type="entry name" value="Ddl/VanB"/>
    <property type="match status" value="1"/>
</dbReference>
<evidence type="ECO:0000313" key="16">
    <source>
        <dbReference type="Proteomes" id="UP000236311"/>
    </source>
</evidence>
<keyword evidence="8 10" id="KW-0573">Peptidoglycan synthesis</keyword>
<dbReference type="EMBL" id="OFSM01000019">
    <property type="protein sequence ID" value="SOY30732.1"/>
    <property type="molecule type" value="Genomic_DNA"/>
</dbReference>
<dbReference type="SUPFAM" id="SSF52440">
    <property type="entry name" value="PreATP-grasp domain"/>
    <property type="match status" value="1"/>
</dbReference>
<dbReference type="InterPro" id="IPR016185">
    <property type="entry name" value="PreATP-grasp_dom_sf"/>
</dbReference>
<name>A0A2K4ZK05_9FIRM</name>
<dbReference type="InterPro" id="IPR011095">
    <property type="entry name" value="Dala_Dala_lig_C"/>
</dbReference>
<dbReference type="SUPFAM" id="SSF56059">
    <property type="entry name" value="Glutathione synthetase ATP-binding domain-like"/>
    <property type="match status" value="1"/>
</dbReference>
<evidence type="ECO:0000256" key="8">
    <source>
        <dbReference type="ARBA" id="ARBA00022984"/>
    </source>
</evidence>
<feature type="domain" description="ATP-grasp" evidence="14">
    <location>
        <begin position="144"/>
        <end position="336"/>
    </location>
</feature>
<evidence type="ECO:0000256" key="10">
    <source>
        <dbReference type="HAMAP-Rule" id="MF_00047"/>
    </source>
</evidence>
<feature type="active site" evidence="11">
    <location>
        <position position="183"/>
    </location>
</feature>
<dbReference type="GO" id="GO:0071555">
    <property type="term" value="P:cell wall organization"/>
    <property type="evidence" value="ECO:0007669"/>
    <property type="project" value="UniProtKB-KW"/>
</dbReference>
<reference evidence="15 16" key="1">
    <citation type="submission" date="2018-01" db="EMBL/GenBank/DDBJ databases">
        <authorList>
            <person name="Gaut B.S."/>
            <person name="Morton B.R."/>
            <person name="Clegg M.T."/>
            <person name="Duvall M.R."/>
        </authorList>
    </citation>
    <scope>NUCLEOTIDE SEQUENCE [LARGE SCALE GENOMIC DNA]</scope>
    <source>
        <strain evidence="15">GP69</strain>
    </source>
</reference>
<dbReference type="UniPathway" id="UPA00219"/>
<evidence type="ECO:0000256" key="1">
    <source>
        <dbReference type="ARBA" id="ARBA00004496"/>
    </source>
</evidence>
<comment type="similarity">
    <text evidence="2 10">Belongs to the D-alanine--D-alanine ligase family.</text>
</comment>
<keyword evidence="3 10" id="KW-0963">Cytoplasm</keyword>
<dbReference type="RefSeq" id="WP_103240848.1">
    <property type="nucleotide sequence ID" value="NZ_JANJZD010000019.1"/>
</dbReference>
<dbReference type="InterPro" id="IPR011127">
    <property type="entry name" value="Dala_Dala_lig_N"/>
</dbReference>
<dbReference type="GO" id="GO:0008360">
    <property type="term" value="P:regulation of cell shape"/>
    <property type="evidence" value="ECO:0007669"/>
    <property type="project" value="UniProtKB-KW"/>
</dbReference>
<accession>A0A2K4ZK05</accession>
<evidence type="ECO:0000256" key="2">
    <source>
        <dbReference type="ARBA" id="ARBA00010871"/>
    </source>
</evidence>
<keyword evidence="16" id="KW-1185">Reference proteome</keyword>
<keyword evidence="12" id="KW-0460">Magnesium</keyword>
<feature type="binding site" evidence="12">
    <location>
        <position position="303"/>
    </location>
    <ligand>
        <name>Mg(2+)</name>
        <dbReference type="ChEBI" id="CHEBI:18420"/>
        <label>2</label>
    </ligand>
</feature>
<comment type="catalytic activity">
    <reaction evidence="10">
        <text>2 D-alanine + ATP = D-alanyl-D-alanine + ADP + phosphate + H(+)</text>
        <dbReference type="Rhea" id="RHEA:11224"/>
        <dbReference type="ChEBI" id="CHEBI:15378"/>
        <dbReference type="ChEBI" id="CHEBI:30616"/>
        <dbReference type="ChEBI" id="CHEBI:43474"/>
        <dbReference type="ChEBI" id="CHEBI:57416"/>
        <dbReference type="ChEBI" id="CHEBI:57822"/>
        <dbReference type="ChEBI" id="CHEBI:456216"/>
        <dbReference type="EC" id="6.3.2.4"/>
    </reaction>
</comment>
<evidence type="ECO:0000256" key="7">
    <source>
        <dbReference type="ARBA" id="ARBA00022960"/>
    </source>
</evidence>
<dbReference type="GO" id="GO:0008716">
    <property type="term" value="F:D-alanine-D-alanine ligase activity"/>
    <property type="evidence" value="ECO:0007669"/>
    <property type="project" value="UniProtKB-UniRule"/>
</dbReference>
<evidence type="ECO:0000259" key="14">
    <source>
        <dbReference type="PROSITE" id="PS50975"/>
    </source>
</evidence>
<sequence>MKIVVLAGGISTERDVSLSSGGMIYQALSQRGHQAILLDVWLGYEEDIRGIFELETDWAVQVKAVAEENPDIEAIKALRRDDSKSFFGPNVLEICRMADCVFLALHGAGGEDGRIQACFELLGIPYTGADFVGSCLAMDKGITKDIFQTWNIPTPVGIRVKKGETEERRISYPCIVKASCGGSSIGVYIAENDREYESAKKEAWRYGDEIIVEQYIKGREFSVGVIDGRALPVIEMAPKKGFYDYRNKYQAGTTIETCPAQISEEKSREMQEIAERVFRALRLKSYARMDFVMSAGEEVYCLEGNTLPGMTPTSLLPQEAAAAGMDFGELCEKILQMALT</sequence>
<dbReference type="GO" id="GO:0046872">
    <property type="term" value="F:metal ion binding"/>
    <property type="evidence" value="ECO:0007669"/>
    <property type="project" value="UniProtKB-KW"/>
</dbReference>
<evidence type="ECO:0000256" key="9">
    <source>
        <dbReference type="ARBA" id="ARBA00023316"/>
    </source>
</evidence>
<dbReference type="GO" id="GO:0009252">
    <property type="term" value="P:peptidoglycan biosynthetic process"/>
    <property type="evidence" value="ECO:0007669"/>
    <property type="project" value="UniProtKB-UniRule"/>
</dbReference>
<feature type="binding site" evidence="12">
    <location>
        <position position="305"/>
    </location>
    <ligand>
        <name>Mg(2+)</name>
        <dbReference type="ChEBI" id="CHEBI:18420"/>
        <label>2</label>
    </ligand>
</feature>
<keyword evidence="4 10" id="KW-0436">Ligase</keyword>
<evidence type="ECO:0000256" key="4">
    <source>
        <dbReference type="ARBA" id="ARBA00022598"/>
    </source>
</evidence>